<dbReference type="FunFam" id="1.10.555.10:FF:000003">
    <property type="entry name" value="Putative rho GTPase-activating protein 12"/>
    <property type="match status" value="1"/>
</dbReference>
<dbReference type="SUPFAM" id="SSF50729">
    <property type="entry name" value="PH domain-like"/>
    <property type="match status" value="1"/>
</dbReference>
<feature type="compositionally biased region" description="Basic and acidic residues" evidence="4">
    <location>
        <begin position="162"/>
        <end position="178"/>
    </location>
</feature>
<dbReference type="InterPro" id="IPR001452">
    <property type="entry name" value="SH3_domain"/>
</dbReference>
<dbReference type="InterPro" id="IPR036020">
    <property type="entry name" value="WW_dom_sf"/>
</dbReference>
<feature type="domain" description="Rho-GAP" evidence="8">
    <location>
        <begin position="764"/>
        <end position="952"/>
    </location>
</feature>
<protein>
    <recommendedName>
        <fullName evidence="11">Rho GTPase-activating protein 12</fullName>
    </recommendedName>
</protein>
<dbReference type="SMART" id="SM00233">
    <property type="entry name" value="PH"/>
    <property type="match status" value="1"/>
</dbReference>
<feature type="compositionally biased region" description="Polar residues" evidence="4">
    <location>
        <begin position="534"/>
        <end position="555"/>
    </location>
</feature>
<feature type="compositionally biased region" description="Pro residues" evidence="4">
    <location>
        <begin position="296"/>
        <end position="305"/>
    </location>
</feature>
<feature type="domain" description="WW" evidence="7">
    <location>
        <begin position="357"/>
        <end position="391"/>
    </location>
</feature>
<dbReference type="PROSITE" id="PS50238">
    <property type="entry name" value="RHOGAP"/>
    <property type="match status" value="1"/>
</dbReference>
<feature type="compositionally biased region" description="Basic and acidic residues" evidence="4">
    <location>
        <begin position="256"/>
        <end position="275"/>
    </location>
</feature>
<dbReference type="PROSITE" id="PS50002">
    <property type="entry name" value="SH3"/>
    <property type="match status" value="1"/>
</dbReference>
<dbReference type="Gene3D" id="2.20.70.10">
    <property type="match status" value="1"/>
</dbReference>
<feature type="region of interest" description="Disordered" evidence="4">
    <location>
        <begin position="84"/>
        <end position="108"/>
    </location>
</feature>
<evidence type="ECO:0000259" key="8">
    <source>
        <dbReference type="PROSITE" id="PS50238"/>
    </source>
</evidence>
<dbReference type="InterPro" id="IPR001202">
    <property type="entry name" value="WW_dom"/>
</dbReference>
<dbReference type="PANTHER" id="PTHR23176">
    <property type="entry name" value="RHO/RAC/CDC GTPASE-ACTIVATING PROTEIN"/>
    <property type="match status" value="1"/>
</dbReference>
<dbReference type="AlphaFoldDB" id="A0AAD9JYI3"/>
<evidence type="ECO:0000313" key="10">
    <source>
        <dbReference type="Proteomes" id="UP001208570"/>
    </source>
</evidence>
<dbReference type="Pfam" id="PF00169">
    <property type="entry name" value="PH"/>
    <property type="match status" value="1"/>
</dbReference>
<dbReference type="PROSITE" id="PS50020">
    <property type="entry name" value="WW_DOMAIN_2"/>
    <property type="match status" value="2"/>
</dbReference>
<feature type="compositionally biased region" description="Polar residues" evidence="4">
    <location>
        <begin position="179"/>
        <end position="190"/>
    </location>
</feature>
<dbReference type="SUPFAM" id="SSF50044">
    <property type="entry name" value="SH3-domain"/>
    <property type="match status" value="1"/>
</dbReference>
<feature type="compositionally biased region" description="Pro residues" evidence="4">
    <location>
        <begin position="91"/>
        <end position="101"/>
    </location>
</feature>
<sequence>MGGSDLWSNALPTKPRRSMADNQLVRILYDYTYTPKEGSDPVCFKRGEEFILYKKTNDEWWSVYKAGIKPIFVPAKYVEIIDKQAKKRLPPKPPKVPPKPPKPLDPDSVLKELDEMLDTVICFDDADADDGESKDNKTDDNCSVKDEKGEDTSHAVNTPEGDGSHLDSSENIRDEKSNSSDSLQRSTTPDRQPEMVTPGEKSGDKTSDEIYANFEAISSASKLQPKSTLSLDRNILQKPSSELNHARSASVSGHVTVRDNDDVKWKKLPKAEPRISRTNYYEEPEYANLEALHIKSPPPRPPPPKQMKSEKKRNSKKDSDNDDDDMPDYANFEALHRVVLPEHPPPKRPPPGATVVSSIDSKWAKYLDDDSSCHYYYNATTGESTWQPPLTDKDNEAKDISANSSQLSVSSGSLPPGWAEHRTSEGEVFYTNQFNDDKWHCSADDTGQMYYYKEGSTESSWELPEINPLHMQSQKRVHDEERFRLAHSKIRASWSPGDYVAAKRVGIPLPRKLSPSTLHEEEEDTETSSEVFENSGQSNESEVSTEQVGISSIPSHTRIREMQTSLNKTKVTENGKKVKKNWSQSWIITTGPYMYFYKDEKSAQPKSNLPLGKYDSEIQLQGAKVEKAPKELSSKKNVILVSAANGTQYLLQSDDKNRMQDWYQTLERNIKLLGGQHLTQATDSSLPSEPPPSSPIPQSKAGKSRKTSKKTTGTLERPTTPDDTLSVAEKNSKIKDWLLYWLLRRPTVESLKEKGILKDGIFGSHLQSVCDREKVIVPRFVRDCIQAVDERGLTVDGIYRISGNMANIQKLRLRVDHNEPYDLMSNDTDIHDITGALKLFFRELQEPLFPHDLYERFTKASQVGNRQMKLKAFQDTVKELPKVNFCTMKELIGHLTKVIEHSKENRMEAQNVAIVFGPTLLRTSNESSSMAASLVMQGQIVEYMLREYRHIF</sequence>
<proteinExistence type="predicted"/>
<feature type="region of interest" description="Disordered" evidence="4">
    <location>
        <begin position="239"/>
        <end position="356"/>
    </location>
</feature>
<feature type="compositionally biased region" description="Low complexity" evidence="4">
    <location>
        <begin position="401"/>
        <end position="413"/>
    </location>
</feature>
<keyword evidence="10" id="KW-1185">Reference proteome</keyword>
<feature type="region of interest" description="Disordered" evidence="4">
    <location>
        <begin position="126"/>
        <end position="206"/>
    </location>
</feature>
<dbReference type="Pfam" id="PF00397">
    <property type="entry name" value="WW"/>
    <property type="match status" value="1"/>
</dbReference>
<evidence type="ECO:0000259" key="6">
    <source>
        <dbReference type="PROSITE" id="PS50003"/>
    </source>
</evidence>
<dbReference type="Pfam" id="PF00620">
    <property type="entry name" value="RhoGAP"/>
    <property type="match status" value="1"/>
</dbReference>
<dbReference type="SUPFAM" id="SSF51045">
    <property type="entry name" value="WW domain"/>
    <property type="match status" value="1"/>
</dbReference>
<gene>
    <name evidence="9" type="ORF">LSH36_122g06029</name>
</gene>
<dbReference type="CDD" id="cd00201">
    <property type="entry name" value="WW"/>
    <property type="match status" value="1"/>
</dbReference>
<reference evidence="9" key="1">
    <citation type="journal article" date="2023" name="Mol. Biol. Evol.">
        <title>Third-Generation Sequencing Reveals the Adaptive Role of the Epigenome in Three Deep-Sea Polychaetes.</title>
        <authorList>
            <person name="Perez M."/>
            <person name="Aroh O."/>
            <person name="Sun Y."/>
            <person name="Lan Y."/>
            <person name="Juniper S.K."/>
            <person name="Young C.R."/>
            <person name="Angers B."/>
            <person name="Qian P.Y."/>
        </authorList>
    </citation>
    <scope>NUCLEOTIDE SEQUENCE</scope>
    <source>
        <strain evidence="9">P08H-3</strain>
    </source>
</reference>
<evidence type="ECO:0008006" key="11">
    <source>
        <dbReference type="Google" id="ProtNLM"/>
    </source>
</evidence>
<keyword evidence="2" id="KW-0343">GTPase activation</keyword>
<feature type="domain" description="PH" evidence="6">
    <location>
        <begin position="570"/>
        <end position="671"/>
    </location>
</feature>
<evidence type="ECO:0000256" key="3">
    <source>
        <dbReference type="PROSITE-ProRule" id="PRU00192"/>
    </source>
</evidence>
<feature type="domain" description="WW" evidence="7">
    <location>
        <begin position="439"/>
        <end position="466"/>
    </location>
</feature>
<dbReference type="GO" id="GO:0005737">
    <property type="term" value="C:cytoplasm"/>
    <property type="evidence" value="ECO:0007669"/>
    <property type="project" value="TreeGrafter"/>
</dbReference>
<dbReference type="PROSITE" id="PS50003">
    <property type="entry name" value="PH_DOMAIN"/>
    <property type="match status" value="1"/>
</dbReference>
<accession>A0AAD9JYI3</accession>
<dbReference type="SMART" id="SM00326">
    <property type="entry name" value="SH3"/>
    <property type="match status" value="1"/>
</dbReference>
<dbReference type="EMBL" id="JAODUP010000122">
    <property type="protein sequence ID" value="KAK2161045.1"/>
    <property type="molecule type" value="Genomic_DNA"/>
</dbReference>
<dbReference type="SMART" id="SM00324">
    <property type="entry name" value="RhoGAP"/>
    <property type="match status" value="1"/>
</dbReference>
<evidence type="ECO:0000256" key="1">
    <source>
        <dbReference type="ARBA" id="ARBA00022443"/>
    </source>
</evidence>
<evidence type="ECO:0000313" key="9">
    <source>
        <dbReference type="EMBL" id="KAK2161045.1"/>
    </source>
</evidence>
<dbReference type="PANTHER" id="PTHR23176:SF129">
    <property type="entry name" value="RHO GTPASE ACTIVATING PROTEIN AT 16F, ISOFORM E-RELATED"/>
    <property type="match status" value="1"/>
</dbReference>
<dbReference type="InterPro" id="IPR050729">
    <property type="entry name" value="Rho-GAP"/>
</dbReference>
<dbReference type="SUPFAM" id="SSF48350">
    <property type="entry name" value="GTPase activation domain, GAP"/>
    <property type="match status" value="1"/>
</dbReference>
<feature type="compositionally biased region" description="Basic and acidic residues" evidence="4">
    <location>
        <begin position="131"/>
        <end position="153"/>
    </location>
</feature>
<comment type="caution">
    <text evidence="9">The sequence shown here is derived from an EMBL/GenBank/DDBJ whole genome shotgun (WGS) entry which is preliminary data.</text>
</comment>
<evidence type="ECO:0000256" key="4">
    <source>
        <dbReference type="SAM" id="MobiDB-lite"/>
    </source>
</evidence>
<feature type="domain" description="SH3" evidence="5">
    <location>
        <begin position="20"/>
        <end position="83"/>
    </location>
</feature>
<feature type="compositionally biased region" description="Polar residues" evidence="4">
    <location>
        <begin position="239"/>
        <end position="253"/>
    </location>
</feature>
<dbReference type="Proteomes" id="UP001208570">
    <property type="component" value="Unassembled WGS sequence"/>
</dbReference>
<dbReference type="InterPro" id="IPR008936">
    <property type="entry name" value="Rho_GTPase_activation_prot"/>
</dbReference>
<dbReference type="InterPro" id="IPR000198">
    <property type="entry name" value="RhoGAP_dom"/>
</dbReference>
<feature type="region of interest" description="Disordered" evidence="4">
    <location>
        <begin position="382"/>
        <end position="420"/>
    </location>
</feature>
<dbReference type="SMART" id="SM00456">
    <property type="entry name" value="WW"/>
    <property type="match status" value="3"/>
</dbReference>
<dbReference type="Gene3D" id="2.30.30.40">
    <property type="entry name" value="SH3 Domains"/>
    <property type="match status" value="1"/>
</dbReference>
<name>A0AAD9JYI3_9ANNE</name>
<evidence type="ECO:0000256" key="2">
    <source>
        <dbReference type="ARBA" id="ARBA00022468"/>
    </source>
</evidence>
<feature type="region of interest" description="Disordered" evidence="4">
    <location>
        <begin position="680"/>
        <end position="725"/>
    </location>
</feature>
<dbReference type="Gene3D" id="1.10.555.10">
    <property type="entry name" value="Rho GTPase activation protein"/>
    <property type="match status" value="1"/>
</dbReference>
<dbReference type="GO" id="GO:0005096">
    <property type="term" value="F:GTPase activator activity"/>
    <property type="evidence" value="ECO:0007669"/>
    <property type="project" value="UniProtKB-KW"/>
</dbReference>
<dbReference type="GO" id="GO:0007165">
    <property type="term" value="P:signal transduction"/>
    <property type="evidence" value="ECO:0007669"/>
    <property type="project" value="InterPro"/>
</dbReference>
<dbReference type="Gene3D" id="2.30.29.30">
    <property type="entry name" value="Pleckstrin-homology domain (PH domain)/Phosphotyrosine-binding domain (PTB)"/>
    <property type="match status" value="1"/>
</dbReference>
<dbReference type="InterPro" id="IPR011993">
    <property type="entry name" value="PH-like_dom_sf"/>
</dbReference>
<feature type="region of interest" description="Disordered" evidence="4">
    <location>
        <begin position="510"/>
        <end position="564"/>
    </location>
</feature>
<organism evidence="9 10">
    <name type="scientific">Paralvinella palmiformis</name>
    <dbReference type="NCBI Taxonomy" id="53620"/>
    <lineage>
        <taxon>Eukaryota</taxon>
        <taxon>Metazoa</taxon>
        <taxon>Spiralia</taxon>
        <taxon>Lophotrochozoa</taxon>
        <taxon>Annelida</taxon>
        <taxon>Polychaeta</taxon>
        <taxon>Sedentaria</taxon>
        <taxon>Canalipalpata</taxon>
        <taxon>Terebellida</taxon>
        <taxon>Terebelliformia</taxon>
        <taxon>Alvinellidae</taxon>
        <taxon>Paralvinella</taxon>
    </lineage>
</organism>
<keyword evidence="1 3" id="KW-0728">SH3 domain</keyword>
<dbReference type="InterPro" id="IPR001849">
    <property type="entry name" value="PH_domain"/>
</dbReference>
<evidence type="ECO:0000259" key="5">
    <source>
        <dbReference type="PROSITE" id="PS50002"/>
    </source>
</evidence>
<dbReference type="PROSITE" id="PS01159">
    <property type="entry name" value="WW_DOMAIN_1"/>
    <property type="match status" value="2"/>
</dbReference>
<evidence type="ECO:0000259" key="7">
    <source>
        <dbReference type="PROSITE" id="PS50020"/>
    </source>
</evidence>
<dbReference type="InterPro" id="IPR036028">
    <property type="entry name" value="SH3-like_dom_sf"/>
</dbReference>